<reference evidence="1" key="2">
    <citation type="submission" date="2020-02" db="EMBL/GenBank/DDBJ databases">
        <authorList>
            <person name="Matsumoto Y."/>
            <person name="Motooka D."/>
            <person name="Nakamura S."/>
        </authorList>
    </citation>
    <scope>NUCLEOTIDE SEQUENCE</scope>
    <source>
        <strain evidence="1">JCM 13671</strain>
    </source>
</reference>
<sequence>MPDTAAAVRETHSGMVVLVGDRAYKSKRPIVTDFLDFSTVALREQALAREWELNRRLAPQAYLGIAHLEGPGDGEREPILVMRRYPETARLSARVCSDAPGLDADLRAVAGVVAQFHAHARRGGEIDAAAKVPAVAARWSDNLDEMAVFADEVVDASTLQRVRELSTQFIAGRAVLFADRITLRRIVDGHADLLADDIFCVDDGPVLLDCLDFDDALRHVDGLDDAAFLAMDLEFLGRPDLAAEFLDEYCLRAGDSAPQSLRHFYIAYRALVRAKVDCIRFGQGVADARGDAVRHLEMSLSHLRAAIPQLILVGGGPGTGKTTLARSLAEQIGAQVISTDDVRKELVRDGVIDGAAGAIDSGLYTPENTAAVYRVVLRHAHSVLAAGGSVILDGTWLDAQERERARALATDAHAAMFEFACTVPLAEAQARIQGRTGSTSDATPEVAAAFDGRTEAVWQGAHVIDTAKPLSDAVARAADLCCVAI</sequence>
<dbReference type="Proteomes" id="UP000466931">
    <property type="component" value="Chromosome"/>
</dbReference>
<dbReference type="EMBL" id="AP022612">
    <property type="protein sequence ID" value="BBZ35014.1"/>
    <property type="molecule type" value="Genomic_DNA"/>
</dbReference>
<dbReference type="InterPro" id="IPR052732">
    <property type="entry name" value="Cell-binding_unc_protein"/>
</dbReference>
<accession>A0A7I7Y0Z2</accession>
<dbReference type="PANTHER" id="PTHR43883">
    <property type="entry name" value="SLR0207 PROTEIN"/>
    <property type="match status" value="1"/>
</dbReference>
<evidence type="ECO:0000313" key="1">
    <source>
        <dbReference type="EMBL" id="BBZ35014.1"/>
    </source>
</evidence>
<dbReference type="SUPFAM" id="SSF52540">
    <property type="entry name" value="P-loop containing nucleoside triphosphate hydrolases"/>
    <property type="match status" value="1"/>
</dbReference>
<dbReference type="SUPFAM" id="SSF56112">
    <property type="entry name" value="Protein kinase-like (PK-like)"/>
    <property type="match status" value="1"/>
</dbReference>
<dbReference type="InterPro" id="IPR011009">
    <property type="entry name" value="Kinase-like_dom_sf"/>
</dbReference>
<dbReference type="Gene3D" id="3.40.50.300">
    <property type="entry name" value="P-loop containing nucleotide triphosphate hydrolases"/>
    <property type="match status" value="1"/>
</dbReference>
<evidence type="ECO:0000313" key="2">
    <source>
        <dbReference type="Proteomes" id="UP000466931"/>
    </source>
</evidence>
<keyword evidence="2" id="KW-1185">Reference proteome</keyword>
<dbReference type="Pfam" id="PF13671">
    <property type="entry name" value="AAA_33"/>
    <property type="match status" value="1"/>
</dbReference>
<dbReference type="AlphaFoldDB" id="A0A7I7Y0Z2"/>
<protein>
    <recommendedName>
        <fullName evidence="3">Adenylate kinase</fullName>
    </recommendedName>
</protein>
<gene>
    <name evidence="1" type="ORF">MCNF_36190</name>
</gene>
<name>A0A7I7Y0Z2_9MYCO</name>
<proteinExistence type="predicted"/>
<dbReference type="InterPro" id="IPR027417">
    <property type="entry name" value="P-loop_NTPase"/>
</dbReference>
<dbReference type="PANTHER" id="PTHR43883:SF1">
    <property type="entry name" value="GLUCONOKINASE"/>
    <property type="match status" value="1"/>
</dbReference>
<reference evidence="1" key="1">
    <citation type="journal article" date="2019" name="Emerg. Microbes Infect.">
        <title>Comprehensive subspecies identification of 175 nontuberculous mycobacteria species based on 7547 genomic profiles.</title>
        <authorList>
            <person name="Matsumoto Y."/>
            <person name="Kinjo T."/>
            <person name="Motooka D."/>
            <person name="Nabeya D."/>
            <person name="Jung N."/>
            <person name="Uechi K."/>
            <person name="Horii T."/>
            <person name="Iida T."/>
            <person name="Fujita J."/>
            <person name="Nakamura S."/>
        </authorList>
    </citation>
    <scope>NUCLEOTIDE SEQUENCE [LARGE SCALE GENOMIC DNA]</scope>
    <source>
        <strain evidence="1">JCM 13671</strain>
    </source>
</reference>
<organism evidence="1 2">
    <name type="scientific">Mycolicibacterium confluentis</name>
    <dbReference type="NCBI Taxonomy" id="28047"/>
    <lineage>
        <taxon>Bacteria</taxon>
        <taxon>Bacillati</taxon>
        <taxon>Actinomycetota</taxon>
        <taxon>Actinomycetes</taxon>
        <taxon>Mycobacteriales</taxon>
        <taxon>Mycobacteriaceae</taxon>
        <taxon>Mycolicibacterium</taxon>
    </lineage>
</organism>
<evidence type="ECO:0008006" key="3">
    <source>
        <dbReference type="Google" id="ProtNLM"/>
    </source>
</evidence>